<dbReference type="Pfam" id="PF00582">
    <property type="entry name" value="Usp"/>
    <property type="match status" value="1"/>
</dbReference>
<dbReference type="Gene3D" id="3.40.50.620">
    <property type="entry name" value="HUPs"/>
    <property type="match status" value="1"/>
</dbReference>
<comment type="caution">
    <text evidence="2">The sequence shown here is derived from an EMBL/GenBank/DDBJ whole genome shotgun (WGS) entry which is preliminary data.</text>
</comment>
<dbReference type="EMBL" id="LYVF01000092">
    <property type="protein sequence ID" value="OAT84844.1"/>
    <property type="molecule type" value="Genomic_DNA"/>
</dbReference>
<sequence>MSINALLFTDLSQPSLSCAAYTAIMAKNNPEMKLTIITGSNENCAKKNSSDHWSGYDVKFPQEQKILDRVKQVLENKGYNYEEWQADNCARLAKKLVNYARDNNISTIIMPNHCKEDLKSMPVGHLASSVICLSEIPVVLVRKLSSKVLKEL</sequence>
<dbReference type="InterPro" id="IPR006016">
    <property type="entry name" value="UspA"/>
</dbReference>
<protein>
    <recommendedName>
        <fullName evidence="1">UspA domain-containing protein</fullName>
    </recommendedName>
</protein>
<dbReference type="Proteomes" id="UP000078532">
    <property type="component" value="Unassembled WGS sequence"/>
</dbReference>
<evidence type="ECO:0000313" key="2">
    <source>
        <dbReference type="EMBL" id="OAT84844.1"/>
    </source>
</evidence>
<dbReference type="CDD" id="cd00293">
    <property type="entry name" value="USP-like"/>
    <property type="match status" value="1"/>
</dbReference>
<name>A0A1B7LG75_9FIRM</name>
<dbReference type="SUPFAM" id="SSF52402">
    <property type="entry name" value="Adenine nucleotide alpha hydrolases-like"/>
    <property type="match status" value="1"/>
</dbReference>
<dbReference type="STRING" id="1838280.A6M21_07440"/>
<accession>A0A1B7LG75</accession>
<gene>
    <name evidence="2" type="ORF">A6M21_07440</name>
</gene>
<dbReference type="RefSeq" id="WP_066667271.1">
    <property type="nucleotide sequence ID" value="NZ_LYVF01000092.1"/>
</dbReference>
<reference evidence="2 3" key="1">
    <citation type="submission" date="2016-04" db="EMBL/GenBank/DDBJ databases">
        <authorList>
            <person name="Evans L.H."/>
            <person name="Alamgir A."/>
            <person name="Owens N."/>
            <person name="Weber N.D."/>
            <person name="Virtaneva K."/>
            <person name="Barbian K."/>
            <person name="Babar A."/>
            <person name="Rosenke K."/>
        </authorList>
    </citation>
    <scope>NUCLEOTIDE SEQUENCE [LARGE SCALE GENOMIC DNA]</scope>
    <source>
        <strain evidence="2 3">LMa1</strain>
    </source>
</reference>
<proteinExistence type="predicted"/>
<organism evidence="2 3">
    <name type="scientific">Desulfotomaculum copahuensis</name>
    <dbReference type="NCBI Taxonomy" id="1838280"/>
    <lineage>
        <taxon>Bacteria</taxon>
        <taxon>Bacillati</taxon>
        <taxon>Bacillota</taxon>
        <taxon>Clostridia</taxon>
        <taxon>Eubacteriales</taxon>
        <taxon>Desulfotomaculaceae</taxon>
        <taxon>Desulfotomaculum</taxon>
    </lineage>
</organism>
<evidence type="ECO:0000313" key="3">
    <source>
        <dbReference type="Proteomes" id="UP000078532"/>
    </source>
</evidence>
<evidence type="ECO:0000259" key="1">
    <source>
        <dbReference type="Pfam" id="PF00582"/>
    </source>
</evidence>
<feature type="domain" description="UspA" evidence="1">
    <location>
        <begin position="6"/>
        <end position="142"/>
    </location>
</feature>
<dbReference type="InterPro" id="IPR014729">
    <property type="entry name" value="Rossmann-like_a/b/a_fold"/>
</dbReference>
<dbReference type="AlphaFoldDB" id="A0A1B7LG75"/>
<keyword evidence="3" id="KW-1185">Reference proteome</keyword>